<dbReference type="CDD" id="cd04371">
    <property type="entry name" value="DEP"/>
    <property type="match status" value="1"/>
</dbReference>
<proteinExistence type="predicted"/>
<gene>
    <name evidence="5" type="ORF">Vbra_2291</name>
</gene>
<evidence type="ECO:0000313" key="5">
    <source>
        <dbReference type="EMBL" id="CEM31849.1"/>
    </source>
</evidence>
<dbReference type="VEuPathDB" id="CryptoDB:Vbra_2291"/>
<dbReference type="Pfam" id="PF04784">
    <property type="entry name" value="DUF547"/>
    <property type="match status" value="1"/>
</dbReference>
<dbReference type="PANTHER" id="PTHR46361">
    <property type="entry name" value="ELECTRON CARRIER/ PROTEIN DISULFIDE OXIDOREDUCTASE"/>
    <property type="match status" value="1"/>
</dbReference>
<dbReference type="PROSITE" id="PS50186">
    <property type="entry name" value="DEP"/>
    <property type="match status" value="1"/>
</dbReference>
<dbReference type="InterPro" id="IPR002109">
    <property type="entry name" value="Glutaredoxin"/>
</dbReference>
<dbReference type="SUPFAM" id="SSF52833">
    <property type="entry name" value="Thioredoxin-like"/>
    <property type="match status" value="1"/>
</dbReference>
<dbReference type="PANTHER" id="PTHR46361:SF3">
    <property type="entry name" value="ELECTRON CARRIER_ PROTEIN DISULFIDE OXIDOREDUCTASE"/>
    <property type="match status" value="1"/>
</dbReference>
<dbReference type="OrthoDB" id="438187at2759"/>
<dbReference type="EMBL" id="CDMY01000738">
    <property type="protein sequence ID" value="CEM31849.1"/>
    <property type="molecule type" value="Genomic_DNA"/>
</dbReference>
<dbReference type="PROSITE" id="PS00195">
    <property type="entry name" value="GLUTAREDOXIN_1"/>
    <property type="match status" value="1"/>
</dbReference>
<dbReference type="InterPro" id="IPR036388">
    <property type="entry name" value="WH-like_DNA-bd_sf"/>
</dbReference>
<dbReference type="InterPro" id="IPR000591">
    <property type="entry name" value="DEP_dom"/>
</dbReference>
<dbReference type="AlphaFoldDB" id="A0A0G4GNV1"/>
<keyword evidence="6" id="KW-1185">Reference proteome</keyword>
<dbReference type="PRINTS" id="PR00160">
    <property type="entry name" value="GLUTAREDOXIN"/>
</dbReference>
<evidence type="ECO:0000313" key="6">
    <source>
        <dbReference type="Proteomes" id="UP000041254"/>
    </source>
</evidence>
<keyword evidence="2" id="KW-0676">Redox-active center</keyword>
<dbReference type="InterPro" id="IPR006869">
    <property type="entry name" value="DUF547"/>
</dbReference>
<dbReference type="GO" id="GO:0035556">
    <property type="term" value="P:intracellular signal transduction"/>
    <property type="evidence" value="ECO:0007669"/>
    <property type="project" value="InterPro"/>
</dbReference>
<protein>
    <recommendedName>
        <fullName evidence="4">DEP domain-containing protein</fullName>
    </recommendedName>
</protein>
<organism evidence="5 6">
    <name type="scientific">Vitrella brassicaformis (strain CCMP3155)</name>
    <dbReference type="NCBI Taxonomy" id="1169540"/>
    <lineage>
        <taxon>Eukaryota</taxon>
        <taxon>Sar</taxon>
        <taxon>Alveolata</taxon>
        <taxon>Colpodellida</taxon>
        <taxon>Vitrellaceae</taxon>
        <taxon>Vitrella</taxon>
    </lineage>
</organism>
<dbReference type="OMA" id="IVVSQCH"/>
<reference evidence="5 6" key="1">
    <citation type="submission" date="2014-11" db="EMBL/GenBank/DDBJ databases">
        <authorList>
            <person name="Zhu J."/>
            <person name="Qi W."/>
            <person name="Song R."/>
        </authorList>
    </citation>
    <scope>NUCLEOTIDE SEQUENCE [LARGE SCALE GENOMIC DNA]</scope>
</reference>
<dbReference type="SUPFAM" id="SSF46785">
    <property type="entry name" value="Winged helix' DNA-binding domain"/>
    <property type="match status" value="1"/>
</dbReference>
<dbReference type="InterPro" id="IPR014025">
    <property type="entry name" value="Glutaredoxin_subgr"/>
</dbReference>
<dbReference type="Gene3D" id="1.10.10.10">
    <property type="entry name" value="Winged helix-like DNA-binding domain superfamily/Winged helix DNA-binding domain"/>
    <property type="match status" value="1"/>
</dbReference>
<feature type="compositionally biased region" description="Basic and acidic residues" evidence="3">
    <location>
        <begin position="92"/>
        <end position="111"/>
    </location>
</feature>
<feature type="domain" description="DEP" evidence="4">
    <location>
        <begin position="133"/>
        <end position="207"/>
    </location>
</feature>
<dbReference type="PROSITE" id="PS51354">
    <property type="entry name" value="GLUTAREDOXIN_2"/>
    <property type="match status" value="1"/>
</dbReference>
<dbReference type="STRING" id="1169540.A0A0G4GNV1"/>
<dbReference type="InterPro" id="IPR036390">
    <property type="entry name" value="WH_DNA-bd_sf"/>
</dbReference>
<dbReference type="Pfam" id="PF00462">
    <property type="entry name" value="Glutaredoxin"/>
    <property type="match status" value="1"/>
</dbReference>
<dbReference type="InParanoid" id="A0A0G4GNV1"/>
<dbReference type="SMART" id="SM00049">
    <property type="entry name" value="DEP"/>
    <property type="match status" value="1"/>
</dbReference>
<dbReference type="InterPro" id="IPR036249">
    <property type="entry name" value="Thioredoxin-like_sf"/>
</dbReference>
<dbReference type="Gene3D" id="3.40.30.10">
    <property type="entry name" value="Glutaredoxin"/>
    <property type="match status" value="1"/>
</dbReference>
<keyword evidence="1" id="KW-1015">Disulfide bond</keyword>
<evidence type="ECO:0000259" key="4">
    <source>
        <dbReference type="PROSITE" id="PS50186"/>
    </source>
</evidence>
<evidence type="ECO:0000256" key="3">
    <source>
        <dbReference type="SAM" id="MobiDB-lite"/>
    </source>
</evidence>
<dbReference type="InterPro" id="IPR011767">
    <property type="entry name" value="GLR_AS"/>
</dbReference>
<dbReference type="Proteomes" id="UP000041254">
    <property type="component" value="Unassembled WGS sequence"/>
</dbReference>
<evidence type="ECO:0000256" key="1">
    <source>
        <dbReference type="ARBA" id="ARBA00023157"/>
    </source>
</evidence>
<dbReference type="Pfam" id="PF00610">
    <property type="entry name" value="DEP"/>
    <property type="match status" value="1"/>
</dbReference>
<dbReference type="PhylomeDB" id="A0A0G4GNV1"/>
<evidence type="ECO:0000256" key="2">
    <source>
        <dbReference type="ARBA" id="ARBA00023284"/>
    </source>
</evidence>
<feature type="region of interest" description="Disordered" evidence="3">
    <location>
        <begin position="91"/>
        <end position="111"/>
    </location>
</feature>
<sequence length="493" mass="56461">MGAIVIFSLKACPHCKRVKGLFEEKGWDFIEISLTDYPEKRNDMLQLTDRLTVPQVFFNSKHLGGAADIDELDRSGALDTLYTAMLAEEAPSDERLQRPAYRPKDEAPPPALEQDKFFIGEREYTYTELMDIFLKEVDIKDRMYHLKTYKNCFVGQDFVDYLLRRFQLRLREEAIQVGQQLFLSCFFSHVCKDHHFKDDYLFYRFHLHEDPQLLNNLKRWDEPTARPAMQVIKGCKAALSSLQSKYLDNEGMLDLAQLTSDPAFREFQNLTCEIQKVPFGKLSRDEKLAFGINLYNMMVIHAFAQVGVPMSGFARMSFFDNPAYEIGGHRFTMSELENGILRANRKAPSHLNKHFKPNDPRGNWALPEVDCRIHFALNCGAKSCPPVKNFTAEAIDEELRIAAQAFCEMDENVSVDRAAKTIFLSKIFDWYAADFGANTKEVLTKAADWCRGDKKAAVEGLLATGGYRVRYTKYDWSNNAKNAKKYEGGGIIG</sequence>
<accession>A0A0G4GNV1</accession>
<name>A0A0G4GNV1_VITBC</name>